<protein>
    <submittedName>
        <fullName evidence="3 4">Mediator of RNA polymerase II transcription subunit 15-like</fullName>
    </submittedName>
</protein>
<evidence type="ECO:0000313" key="3">
    <source>
        <dbReference type="RefSeq" id="XP_023168436.2"/>
    </source>
</evidence>
<dbReference type="GeneID" id="111597792"/>
<dbReference type="RefSeq" id="XP_030078854.1">
    <property type="nucleotide sequence ID" value="XM_030222994.1"/>
</dbReference>
<feature type="region of interest" description="Disordered" evidence="1">
    <location>
        <begin position="225"/>
        <end position="271"/>
    </location>
</feature>
<keyword evidence="2" id="KW-1185">Reference proteome</keyword>
<evidence type="ECO:0000313" key="2">
    <source>
        <dbReference type="Proteomes" id="UP000504633"/>
    </source>
</evidence>
<evidence type="ECO:0000256" key="1">
    <source>
        <dbReference type="SAM" id="MobiDB-lite"/>
    </source>
</evidence>
<dbReference type="RefSeq" id="XP_023168436.2">
    <property type="nucleotide sequence ID" value="XM_023312668.2"/>
</dbReference>
<evidence type="ECO:0000313" key="4">
    <source>
        <dbReference type="RefSeq" id="XP_030078854.1"/>
    </source>
</evidence>
<dbReference type="RefSeq" id="XP_030078855.1">
    <property type="nucleotide sequence ID" value="XM_030222995.1"/>
</dbReference>
<feature type="compositionally biased region" description="Basic and acidic residues" evidence="1">
    <location>
        <begin position="183"/>
        <end position="205"/>
    </location>
</feature>
<accession>A0A6J1LTB9</accession>
<proteinExistence type="predicted"/>
<dbReference type="OrthoDB" id="7867406at2759"/>
<dbReference type="AlphaFoldDB" id="A0A6J1LTB9"/>
<feature type="compositionally biased region" description="Basic and acidic residues" evidence="1">
    <location>
        <begin position="244"/>
        <end position="255"/>
    </location>
</feature>
<gene>
    <name evidence="3 4 5" type="primary">LOC111597792</name>
</gene>
<feature type="compositionally biased region" description="Low complexity" evidence="1">
    <location>
        <begin position="230"/>
        <end position="243"/>
    </location>
</feature>
<sequence length="304" mass="34937">MNNEYSYLTDMQQNCKLYGMVEIDKLRAVWKARKFAIQVPDSIVQSGLLPSIFDWSLLGQLMPAEQTNGELLLQQRINDLELLNSLTTSLQRIQILPEMGLDVDVIMGRPSYNVLVQDDGSILVKELPSLHIHVYAAETRAAAGQDCDMLNEVNTMAIEQRKQLATLISQKSSVFTKTETLADETKHDEPEDQQDERTELAHDPNEELGEFEEFLERTCTLSSNRSKLEQQLGQQKQQQSPTEQQHEQPELKEQEQDQMVPPPTESPVPQIDAAVVVETRLRRRQPFWIRFGNWLRQSLPRLNQ</sequence>
<name>A0A6J1LTB9_DROHY</name>
<dbReference type="Proteomes" id="UP000504633">
    <property type="component" value="Unplaced"/>
</dbReference>
<reference evidence="3 4" key="1">
    <citation type="submission" date="2025-04" db="UniProtKB">
        <authorList>
            <consortium name="RefSeq"/>
        </authorList>
    </citation>
    <scope>IDENTIFICATION</scope>
    <source>
        <strain evidence="3 4">15085-1641.00</strain>
        <tissue evidence="3 4">Whole body</tissue>
    </source>
</reference>
<dbReference type="KEGG" id="dhe:111597792"/>
<organism evidence="2 3">
    <name type="scientific">Drosophila hydei</name>
    <name type="common">Fruit fly</name>
    <dbReference type="NCBI Taxonomy" id="7224"/>
    <lineage>
        <taxon>Eukaryota</taxon>
        <taxon>Metazoa</taxon>
        <taxon>Ecdysozoa</taxon>
        <taxon>Arthropoda</taxon>
        <taxon>Hexapoda</taxon>
        <taxon>Insecta</taxon>
        <taxon>Pterygota</taxon>
        <taxon>Neoptera</taxon>
        <taxon>Endopterygota</taxon>
        <taxon>Diptera</taxon>
        <taxon>Brachycera</taxon>
        <taxon>Muscomorpha</taxon>
        <taxon>Ephydroidea</taxon>
        <taxon>Drosophilidae</taxon>
        <taxon>Drosophila</taxon>
    </lineage>
</organism>
<dbReference type="OMA" id="NCKLYGM"/>
<evidence type="ECO:0000313" key="5">
    <source>
        <dbReference type="RefSeq" id="XP_030078855.1"/>
    </source>
</evidence>
<feature type="region of interest" description="Disordered" evidence="1">
    <location>
        <begin position="176"/>
        <end position="207"/>
    </location>
</feature>